<gene>
    <name evidence="10" type="ORF">V757_01285</name>
</gene>
<sequence>MIEHSNKRYDNDLESMRSELLRMGGIVESMIQDAINALDTGDFELISRVLDNEKQVNDLEVALDKHIAEIIAKNQPTAIDLRLLISALKMLTDMERSGDEAEKVAKMARRLYENHKNYEPLVELRHIGQLVISMLHKLLDAFARNDAVVAAEVVRGDKQVDKEWKTLLRTLSSYLIEDPRNTTETIDLIFIARSLERIGDHVKNMAERIIYLVQGEDVRHTGVKNAERVARGIETTTDEAEQS</sequence>
<dbReference type="NCBIfam" id="TIGR02135">
    <property type="entry name" value="phoU_full"/>
    <property type="match status" value="1"/>
</dbReference>
<comment type="similarity">
    <text evidence="2 8">Belongs to the PhoU family.</text>
</comment>
<dbReference type="GO" id="GO:0045936">
    <property type="term" value="P:negative regulation of phosphate metabolic process"/>
    <property type="evidence" value="ECO:0007669"/>
    <property type="project" value="InterPro"/>
</dbReference>
<evidence type="ECO:0000256" key="6">
    <source>
        <dbReference type="ARBA" id="ARBA00022592"/>
    </source>
</evidence>
<dbReference type="GO" id="GO:0030643">
    <property type="term" value="P:intracellular phosphate ion homeostasis"/>
    <property type="evidence" value="ECO:0007669"/>
    <property type="project" value="InterPro"/>
</dbReference>
<dbReference type="InterPro" id="IPR028366">
    <property type="entry name" value="PhoU"/>
</dbReference>
<dbReference type="SUPFAM" id="SSF109755">
    <property type="entry name" value="PhoU-like"/>
    <property type="match status" value="1"/>
</dbReference>
<dbReference type="Pfam" id="PF01895">
    <property type="entry name" value="PhoU"/>
    <property type="match status" value="2"/>
</dbReference>
<comment type="function">
    <text evidence="7 8">Plays a role in the regulation of phosphate uptake.</text>
</comment>
<dbReference type="RefSeq" id="WP_023949084.1">
    <property type="nucleotide sequence ID" value="NZ_AYSV01000008.1"/>
</dbReference>
<organism evidence="10 11">
    <name type="scientific">Pelistega indica</name>
    <dbReference type="NCBI Taxonomy" id="1414851"/>
    <lineage>
        <taxon>Bacteria</taxon>
        <taxon>Pseudomonadati</taxon>
        <taxon>Pseudomonadota</taxon>
        <taxon>Betaproteobacteria</taxon>
        <taxon>Burkholderiales</taxon>
        <taxon>Alcaligenaceae</taxon>
        <taxon>Pelistega</taxon>
    </lineage>
</organism>
<dbReference type="InterPro" id="IPR026022">
    <property type="entry name" value="PhoU_dom"/>
</dbReference>
<dbReference type="GO" id="GO:0006817">
    <property type="term" value="P:phosphate ion transport"/>
    <property type="evidence" value="ECO:0007669"/>
    <property type="project" value="UniProtKB-KW"/>
</dbReference>
<dbReference type="OrthoDB" id="9814256at2"/>
<evidence type="ECO:0000256" key="1">
    <source>
        <dbReference type="ARBA" id="ARBA00004496"/>
    </source>
</evidence>
<evidence type="ECO:0000313" key="11">
    <source>
        <dbReference type="Proteomes" id="UP000018766"/>
    </source>
</evidence>
<evidence type="ECO:0000256" key="2">
    <source>
        <dbReference type="ARBA" id="ARBA00008107"/>
    </source>
</evidence>
<dbReference type="PANTHER" id="PTHR42930">
    <property type="entry name" value="PHOSPHATE-SPECIFIC TRANSPORT SYSTEM ACCESSORY PROTEIN PHOU"/>
    <property type="match status" value="1"/>
</dbReference>
<feature type="domain" description="PhoU" evidence="9">
    <location>
        <begin position="124"/>
        <end position="209"/>
    </location>
</feature>
<feature type="domain" description="PhoU" evidence="9">
    <location>
        <begin position="20"/>
        <end position="107"/>
    </location>
</feature>
<evidence type="ECO:0000256" key="7">
    <source>
        <dbReference type="ARBA" id="ARBA00056181"/>
    </source>
</evidence>
<evidence type="ECO:0000313" key="10">
    <source>
        <dbReference type="EMBL" id="ETD72935.1"/>
    </source>
</evidence>
<evidence type="ECO:0000256" key="5">
    <source>
        <dbReference type="ARBA" id="ARBA00022490"/>
    </source>
</evidence>
<reference evidence="10 11" key="1">
    <citation type="submission" date="2013-11" db="EMBL/GenBank/DDBJ databases">
        <title>Genomic analysis of Pelistega sp. HM-7.</title>
        <authorList>
            <person name="Kumbhare S.V."/>
            <person name="Shetty S.A."/>
            <person name="Sharma O."/>
            <person name="Dhotre D.P."/>
        </authorList>
    </citation>
    <scope>NUCLEOTIDE SEQUENCE [LARGE SCALE GENOMIC DNA]</scope>
    <source>
        <strain evidence="10 11">HM-7</strain>
    </source>
</reference>
<comment type="caution">
    <text evidence="10">The sequence shown here is derived from an EMBL/GenBank/DDBJ whole genome shotgun (WGS) entry which is preliminary data.</text>
</comment>
<dbReference type="PATRIC" id="fig|1414851.3.peg.275"/>
<dbReference type="InterPro" id="IPR038078">
    <property type="entry name" value="PhoU-like_sf"/>
</dbReference>
<comment type="subunit">
    <text evidence="3 8">Homodimer.</text>
</comment>
<dbReference type="PANTHER" id="PTHR42930:SF3">
    <property type="entry name" value="PHOSPHATE-SPECIFIC TRANSPORT SYSTEM ACCESSORY PROTEIN PHOU"/>
    <property type="match status" value="1"/>
</dbReference>
<keyword evidence="5 8" id="KW-0963">Cytoplasm</keyword>
<dbReference type="AlphaFoldDB" id="V8G934"/>
<protein>
    <recommendedName>
        <fullName evidence="8">Phosphate-specific transport system accessory protein PhoU</fullName>
    </recommendedName>
</protein>
<proteinExistence type="inferred from homology"/>
<keyword evidence="11" id="KW-1185">Reference proteome</keyword>
<comment type="subcellular location">
    <subcellularLocation>
        <location evidence="1 8">Cytoplasm</location>
    </subcellularLocation>
</comment>
<accession>V8G934</accession>
<dbReference type="EMBL" id="AYSV01000008">
    <property type="protein sequence ID" value="ETD72935.1"/>
    <property type="molecule type" value="Genomic_DNA"/>
</dbReference>
<evidence type="ECO:0000256" key="4">
    <source>
        <dbReference type="ARBA" id="ARBA00022448"/>
    </source>
</evidence>
<evidence type="ECO:0000259" key="9">
    <source>
        <dbReference type="Pfam" id="PF01895"/>
    </source>
</evidence>
<evidence type="ECO:0000256" key="3">
    <source>
        <dbReference type="ARBA" id="ARBA00011738"/>
    </source>
</evidence>
<keyword evidence="6 8" id="KW-0592">Phosphate transport</keyword>
<name>V8G934_9BURK</name>
<dbReference type="PIRSF" id="PIRSF003107">
    <property type="entry name" value="PhoU"/>
    <property type="match status" value="1"/>
</dbReference>
<dbReference type="Gene3D" id="1.20.58.220">
    <property type="entry name" value="Phosphate transport system protein phou homolog 2, domain 2"/>
    <property type="match status" value="2"/>
</dbReference>
<evidence type="ECO:0000256" key="8">
    <source>
        <dbReference type="PIRNR" id="PIRNR003107"/>
    </source>
</evidence>
<keyword evidence="4 8" id="KW-0813">Transport</keyword>
<dbReference type="GO" id="GO:0005737">
    <property type="term" value="C:cytoplasm"/>
    <property type="evidence" value="ECO:0007669"/>
    <property type="project" value="UniProtKB-SubCell"/>
</dbReference>
<dbReference type="FunFam" id="1.20.58.220:FF:000004">
    <property type="entry name" value="Phosphate-specific transport system accessory protein PhoU"/>
    <property type="match status" value="1"/>
</dbReference>
<dbReference type="Proteomes" id="UP000018766">
    <property type="component" value="Unassembled WGS sequence"/>
</dbReference>